<protein>
    <submittedName>
        <fullName evidence="2">Uncharacterized protein</fullName>
    </submittedName>
</protein>
<evidence type="ECO:0000313" key="3">
    <source>
        <dbReference type="Proteomes" id="UP000319148"/>
    </source>
</evidence>
<dbReference type="EMBL" id="VFIY01000005">
    <property type="protein sequence ID" value="TPD61964.1"/>
    <property type="molecule type" value="Genomic_DNA"/>
</dbReference>
<keyword evidence="3" id="KW-1185">Reference proteome</keyword>
<gene>
    <name evidence="2" type="ORF">FIV46_07100</name>
</gene>
<feature type="region of interest" description="Disordered" evidence="1">
    <location>
        <begin position="32"/>
        <end position="57"/>
    </location>
</feature>
<dbReference type="Proteomes" id="UP000319148">
    <property type="component" value="Unassembled WGS sequence"/>
</dbReference>
<organism evidence="2 3">
    <name type="scientific">Emcibacter nanhaiensis</name>
    <dbReference type="NCBI Taxonomy" id="1505037"/>
    <lineage>
        <taxon>Bacteria</taxon>
        <taxon>Pseudomonadati</taxon>
        <taxon>Pseudomonadota</taxon>
        <taxon>Alphaproteobacteria</taxon>
        <taxon>Emcibacterales</taxon>
        <taxon>Emcibacteraceae</taxon>
        <taxon>Emcibacter</taxon>
    </lineage>
</organism>
<comment type="caution">
    <text evidence="2">The sequence shown here is derived from an EMBL/GenBank/DDBJ whole genome shotgun (WGS) entry which is preliminary data.</text>
</comment>
<evidence type="ECO:0000256" key="1">
    <source>
        <dbReference type="SAM" id="MobiDB-lite"/>
    </source>
</evidence>
<accession>A0A501PPS5</accession>
<proteinExistence type="predicted"/>
<dbReference type="RefSeq" id="WP_139939861.1">
    <property type="nucleotide sequence ID" value="NZ_JBHSYP010000003.1"/>
</dbReference>
<dbReference type="AlphaFoldDB" id="A0A501PPS5"/>
<name>A0A501PPS5_9PROT</name>
<evidence type="ECO:0000313" key="2">
    <source>
        <dbReference type="EMBL" id="TPD61964.1"/>
    </source>
</evidence>
<sequence length="109" mass="12690">MPFKEDNSNADKLRIELDEALTRLERAALDVRAKGKRDGGESGAEAEDRMNRLEAENRQLRDAVTKLKQQYEILEMEHQELQERAESADRELDDTLRQLDRLIEAETIH</sequence>
<reference evidence="3" key="1">
    <citation type="submission" date="2019-06" db="EMBL/GenBank/DDBJ databases">
        <title>The complete genome of Emcibacter congregatus ZYLT.</title>
        <authorList>
            <person name="Zhao Z."/>
        </authorList>
    </citation>
    <scope>NUCLEOTIDE SEQUENCE [LARGE SCALE GENOMIC DNA]</scope>
    <source>
        <strain evidence="3">MCCC 1A06723</strain>
    </source>
</reference>